<proteinExistence type="predicted"/>
<keyword evidence="3" id="KW-1185">Reference proteome</keyword>
<dbReference type="STRING" id="28573.A0A0U1M4H2"/>
<evidence type="ECO:0000256" key="1">
    <source>
        <dbReference type="ARBA" id="ARBA00023002"/>
    </source>
</evidence>
<dbReference type="PANTHER" id="PTHR43157">
    <property type="entry name" value="PHOSPHATIDYLINOSITOL-GLYCAN BIOSYNTHESIS CLASS F PROTEIN-RELATED"/>
    <property type="match status" value="1"/>
</dbReference>
<dbReference type="AlphaFoldDB" id="A0A0U1M4H2"/>
<name>A0A0U1M4H2_TALIS</name>
<dbReference type="InterPro" id="IPR036291">
    <property type="entry name" value="NAD(P)-bd_dom_sf"/>
</dbReference>
<dbReference type="GO" id="GO:0016491">
    <property type="term" value="F:oxidoreductase activity"/>
    <property type="evidence" value="ECO:0007669"/>
    <property type="project" value="UniProtKB-KW"/>
</dbReference>
<sequence length="329" mass="35130">MSIDVATQRRGLPLHVTLENCSGGTFIVTGANTGLGLEAAKHLVAVGAAKVIMGVRNLEAGETAKAGIESATGKTGVAQVWKIDLSSYDSVKAFAKKAIAELDRVDALIENAAVAMSERVLAEGHALPITVNVLSTFLLAALMLPKLRDDAKKFDILPHITIVSSSVSFGYEEQWNLIKDDPIAKADDESMVTLMLYPLSKLMEILAVKHIASQIPVSSTGVVLNLVCPGLCITDLSRNAPPAFKEQIAIQHRQVGRTAEDGSRTLLHGAVAGKKSHGCLLAACEIATQQQPSWLEGDKGQHAQKRVWDDIAKELESVEPGCVSEILQQ</sequence>
<dbReference type="PRINTS" id="PR00081">
    <property type="entry name" value="GDHRDH"/>
</dbReference>
<keyword evidence="1" id="KW-0560">Oxidoreductase</keyword>
<reference evidence="2 3" key="1">
    <citation type="submission" date="2015-04" db="EMBL/GenBank/DDBJ databases">
        <authorList>
            <person name="Syromyatnikov M.Y."/>
            <person name="Popov V.N."/>
        </authorList>
    </citation>
    <scope>NUCLEOTIDE SEQUENCE [LARGE SCALE GENOMIC DNA]</scope>
    <source>
        <strain evidence="2">WF-38-12</strain>
    </source>
</reference>
<dbReference type="Pfam" id="PF00106">
    <property type="entry name" value="adh_short"/>
    <property type="match status" value="1"/>
</dbReference>
<dbReference type="EMBL" id="CVMT01000007">
    <property type="protein sequence ID" value="CRG89920.1"/>
    <property type="molecule type" value="Genomic_DNA"/>
</dbReference>
<dbReference type="Gene3D" id="3.40.50.720">
    <property type="entry name" value="NAD(P)-binding Rossmann-like Domain"/>
    <property type="match status" value="1"/>
</dbReference>
<organism evidence="2 3">
    <name type="scientific">Talaromyces islandicus</name>
    <name type="common">Penicillium islandicum</name>
    <dbReference type="NCBI Taxonomy" id="28573"/>
    <lineage>
        <taxon>Eukaryota</taxon>
        <taxon>Fungi</taxon>
        <taxon>Dikarya</taxon>
        <taxon>Ascomycota</taxon>
        <taxon>Pezizomycotina</taxon>
        <taxon>Eurotiomycetes</taxon>
        <taxon>Eurotiomycetidae</taxon>
        <taxon>Eurotiales</taxon>
        <taxon>Trichocomaceae</taxon>
        <taxon>Talaromyces</taxon>
        <taxon>Talaromyces sect. Islandici</taxon>
    </lineage>
</organism>
<gene>
    <name evidence="2" type="ORF">PISL3812_06959</name>
</gene>
<dbReference type="InterPro" id="IPR002347">
    <property type="entry name" value="SDR_fam"/>
</dbReference>
<dbReference type="SUPFAM" id="SSF51735">
    <property type="entry name" value="NAD(P)-binding Rossmann-fold domains"/>
    <property type="match status" value="1"/>
</dbReference>
<accession>A0A0U1M4H2</accession>
<dbReference type="OrthoDB" id="542013at2759"/>
<protein>
    <submittedName>
        <fullName evidence="2">Uncharacterized protein</fullName>
    </submittedName>
</protein>
<evidence type="ECO:0000313" key="2">
    <source>
        <dbReference type="EMBL" id="CRG89920.1"/>
    </source>
</evidence>
<evidence type="ECO:0000313" key="3">
    <source>
        <dbReference type="Proteomes" id="UP000054383"/>
    </source>
</evidence>
<dbReference type="OMA" id="CLLHSCE"/>
<dbReference type="Proteomes" id="UP000054383">
    <property type="component" value="Unassembled WGS sequence"/>
</dbReference>
<dbReference type="PANTHER" id="PTHR43157:SF61">
    <property type="entry name" value="DEHYDROGENASE_REDUCTASE FAMILY PROTEIN, PUTATIVE (AFU_ORTHOLOGUE AFUA_3G01250)-RELATED"/>
    <property type="match status" value="1"/>
</dbReference>